<evidence type="ECO:0000313" key="3">
    <source>
        <dbReference type="Proteomes" id="UP000663844"/>
    </source>
</evidence>
<dbReference type="AlphaFoldDB" id="A0A818PT66"/>
<comment type="caution">
    <text evidence="2">The sequence shown here is derived from an EMBL/GenBank/DDBJ whole genome shotgun (WGS) entry which is preliminary data.</text>
</comment>
<keyword evidence="1" id="KW-0732">Signal</keyword>
<sequence length="103" mass="10780">MQLLIILLVGFSTIVHGVHFRGGTITWYIILLTQMAFSLTVTERTSQLVGRVTKAIQEGITSVSTDALPSLAIIPISVAAGFTPASKAVNNLAATLPTATTAV</sequence>
<evidence type="ECO:0000256" key="1">
    <source>
        <dbReference type="SAM" id="SignalP"/>
    </source>
</evidence>
<proteinExistence type="predicted"/>
<dbReference type="Proteomes" id="UP000663844">
    <property type="component" value="Unassembled WGS sequence"/>
</dbReference>
<reference evidence="2" key="1">
    <citation type="submission" date="2021-02" db="EMBL/GenBank/DDBJ databases">
        <authorList>
            <person name="Nowell W R."/>
        </authorList>
    </citation>
    <scope>NUCLEOTIDE SEQUENCE</scope>
</reference>
<feature type="chain" id="PRO_5032947712" evidence="1">
    <location>
        <begin position="18"/>
        <end position="103"/>
    </location>
</feature>
<dbReference type="EMBL" id="CAJOAZ010000349">
    <property type="protein sequence ID" value="CAF3623972.1"/>
    <property type="molecule type" value="Genomic_DNA"/>
</dbReference>
<gene>
    <name evidence="2" type="ORF">OXD698_LOCUS7584</name>
</gene>
<evidence type="ECO:0000313" key="2">
    <source>
        <dbReference type="EMBL" id="CAF3623972.1"/>
    </source>
</evidence>
<name>A0A818PT66_9BILA</name>
<protein>
    <submittedName>
        <fullName evidence="2">Uncharacterized protein</fullName>
    </submittedName>
</protein>
<organism evidence="2 3">
    <name type="scientific">Adineta steineri</name>
    <dbReference type="NCBI Taxonomy" id="433720"/>
    <lineage>
        <taxon>Eukaryota</taxon>
        <taxon>Metazoa</taxon>
        <taxon>Spiralia</taxon>
        <taxon>Gnathifera</taxon>
        <taxon>Rotifera</taxon>
        <taxon>Eurotatoria</taxon>
        <taxon>Bdelloidea</taxon>
        <taxon>Adinetida</taxon>
        <taxon>Adinetidae</taxon>
        <taxon>Adineta</taxon>
    </lineage>
</organism>
<accession>A0A818PT66</accession>
<feature type="signal peptide" evidence="1">
    <location>
        <begin position="1"/>
        <end position="17"/>
    </location>
</feature>